<keyword evidence="3" id="KW-1185">Reference proteome</keyword>
<comment type="caution">
    <text evidence="2">The sequence shown here is derived from an EMBL/GenBank/DDBJ whole genome shotgun (WGS) entry which is preliminary data.</text>
</comment>
<dbReference type="AlphaFoldDB" id="A0A5A9NCN4"/>
<feature type="compositionally biased region" description="Basic and acidic residues" evidence="1">
    <location>
        <begin position="97"/>
        <end position="107"/>
    </location>
</feature>
<dbReference type="Proteomes" id="UP000324632">
    <property type="component" value="Chromosome 19"/>
</dbReference>
<reference evidence="2 3" key="1">
    <citation type="journal article" date="2019" name="Mol. Ecol. Resour.">
        <title>Chromosome-level genome assembly of Triplophysa tibetana, a fish adapted to the harsh high-altitude environment of the Tibetan Plateau.</title>
        <authorList>
            <person name="Yang X."/>
            <person name="Liu H."/>
            <person name="Ma Z."/>
            <person name="Zou Y."/>
            <person name="Zou M."/>
            <person name="Mao Y."/>
            <person name="Li X."/>
            <person name="Wang H."/>
            <person name="Chen T."/>
            <person name="Wang W."/>
            <person name="Yang R."/>
        </authorList>
    </citation>
    <scope>NUCLEOTIDE SEQUENCE [LARGE SCALE GENOMIC DNA]</scope>
    <source>
        <strain evidence="2">TTIB1903HZAU</strain>
        <tissue evidence="2">Muscle</tissue>
    </source>
</reference>
<evidence type="ECO:0000256" key="1">
    <source>
        <dbReference type="SAM" id="MobiDB-lite"/>
    </source>
</evidence>
<evidence type="ECO:0000313" key="3">
    <source>
        <dbReference type="Proteomes" id="UP000324632"/>
    </source>
</evidence>
<feature type="region of interest" description="Disordered" evidence="1">
    <location>
        <begin position="200"/>
        <end position="249"/>
    </location>
</feature>
<feature type="compositionally biased region" description="Polar residues" evidence="1">
    <location>
        <begin position="208"/>
        <end position="230"/>
    </location>
</feature>
<dbReference type="EMBL" id="SOYY01000019">
    <property type="protein sequence ID" value="KAA0707752.1"/>
    <property type="molecule type" value="Genomic_DNA"/>
</dbReference>
<gene>
    <name evidence="2" type="ORF">E1301_Tti010489</name>
</gene>
<sequence>MRKMKFQVSRSIIRYRALSVFEASNKFLCEGFEIHPFSSEIIKTDSISWRCEYHLNAALAVYHLCSSEVIQAGNRPSSSMFVPLAGIGYSVAQVPRDDGRIGNRDHSNNTLQSEWSQQSKQPIRRRRKGGGIQRGHQWGVQPSGFTAPSTAAEPKSFTWKQHCSAILVKHPAKKPLEQKNSPRSSLQARVVRTQSAFSLGPSGAWEKSQASTDVKDSTVFTKQTEAQQSDGECEREGERGRVSDRATGERDELVVWRQVECGHFGRSEE</sequence>
<proteinExistence type="predicted"/>
<feature type="compositionally biased region" description="Basic and acidic residues" evidence="1">
    <location>
        <begin position="232"/>
        <end position="249"/>
    </location>
</feature>
<feature type="region of interest" description="Disordered" evidence="1">
    <location>
        <begin position="97"/>
        <end position="153"/>
    </location>
</feature>
<name>A0A5A9NCN4_9TELE</name>
<feature type="compositionally biased region" description="Polar residues" evidence="1">
    <location>
        <begin position="108"/>
        <end position="119"/>
    </location>
</feature>
<evidence type="ECO:0000313" key="2">
    <source>
        <dbReference type="EMBL" id="KAA0707752.1"/>
    </source>
</evidence>
<organism evidence="2 3">
    <name type="scientific">Triplophysa tibetana</name>
    <dbReference type="NCBI Taxonomy" id="1572043"/>
    <lineage>
        <taxon>Eukaryota</taxon>
        <taxon>Metazoa</taxon>
        <taxon>Chordata</taxon>
        <taxon>Craniata</taxon>
        <taxon>Vertebrata</taxon>
        <taxon>Euteleostomi</taxon>
        <taxon>Actinopterygii</taxon>
        <taxon>Neopterygii</taxon>
        <taxon>Teleostei</taxon>
        <taxon>Ostariophysi</taxon>
        <taxon>Cypriniformes</taxon>
        <taxon>Nemacheilidae</taxon>
        <taxon>Triplophysa</taxon>
    </lineage>
</organism>
<accession>A0A5A9NCN4</accession>
<protein>
    <submittedName>
        <fullName evidence="2">Forkhead box protein P4</fullName>
    </submittedName>
</protein>